<dbReference type="InterPro" id="IPR000490">
    <property type="entry name" value="Glyco_hydro_17"/>
</dbReference>
<evidence type="ECO:0000256" key="6">
    <source>
        <dbReference type="ARBA" id="ARBA00033335"/>
    </source>
</evidence>
<dbReference type="SUPFAM" id="SSF51445">
    <property type="entry name" value="(Trans)glycosidases"/>
    <property type="match status" value="1"/>
</dbReference>
<comment type="similarity">
    <text evidence="2 8">Belongs to the glycosyl hydrolase 17 family.</text>
</comment>
<dbReference type="PANTHER" id="PTHR32227">
    <property type="entry name" value="GLUCAN ENDO-1,3-BETA-GLUCOSIDASE BG1-RELATED-RELATED"/>
    <property type="match status" value="1"/>
</dbReference>
<evidence type="ECO:0000313" key="12">
    <source>
        <dbReference type="Proteomes" id="UP001154282"/>
    </source>
</evidence>
<name>A0AAV0MC27_9ROSI</name>
<dbReference type="GO" id="GO:0005975">
    <property type="term" value="P:carbohydrate metabolic process"/>
    <property type="evidence" value="ECO:0007669"/>
    <property type="project" value="InterPro"/>
</dbReference>
<feature type="transmembrane region" description="Helical" evidence="9">
    <location>
        <begin position="375"/>
        <end position="396"/>
    </location>
</feature>
<reference evidence="11" key="1">
    <citation type="submission" date="2022-08" db="EMBL/GenBank/DDBJ databases">
        <authorList>
            <person name="Gutierrez-Valencia J."/>
        </authorList>
    </citation>
    <scope>NUCLEOTIDE SEQUENCE</scope>
</reference>
<gene>
    <name evidence="11" type="ORF">LITE_LOCUS27730</name>
</gene>
<comment type="caution">
    <text evidence="11">The sequence shown here is derived from an EMBL/GenBank/DDBJ whole genome shotgun (WGS) entry which is preliminary data.</text>
</comment>
<keyword evidence="9" id="KW-1133">Transmembrane helix</keyword>
<dbReference type="EC" id="3.2.1.39" evidence="3"/>
<organism evidence="11 12">
    <name type="scientific">Linum tenue</name>
    <dbReference type="NCBI Taxonomy" id="586396"/>
    <lineage>
        <taxon>Eukaryota</taxon>
        <taxon>Viridiplantae</taxon>
        <taxon>Streptophyta</taxon>
        <taxon>Embryophyta</taxon>
        <taxon>Tracheophyta</taxon>
        <taxon>Spermatophyta</taxon>
        <taxon>Magnoliopsida</taxon>
        <taxon>eudicotyledons</taxon>
        <taxon>Gunneridae</taxon>
        <taxon>Pentapetalae</taxon>
        <taxon>rosids</taxon>
        <taxon>fabids</taxon>
        <taxon>Malpighiales</taxon>
        <taxon>Linaceae</taxon>
        <taxon>Linum</taxon>
    </lineage>
</organism>
<dbReference type="AlphaFoldDB" id="A0AAV0MC27"/>
<keyword evidence="10" id="KW-0732">Signal</keyword>
<evidence type="ECO:0000256" key="3">
    <source>
        <dbReference type="ARBA" id="ARBA00012780"/>
    </source>
</evidence>
<feature type="signal peptide" evidence="10">
    <location>
        <begin position="1"/>
        <end position="18"/>
    </location>
</feature>
<evidence type="ECO:0000256" key="1">
    <source>
        <dbReference type="ARBA" id="ARBA00000382"/>
    </source>
</evidence>
<dbReference type="Pfam" id="PF00332">
    <property type="entry name" value="Glyco_hydro_17"/>
    <property type="match status" value="1"/>
</dbReference>
<feature type="chain" id="PRO_5043650892" description="glucan endo-1,3-beta-D-glucosidase" evidence="10">
    <location>
        <begin position="19"/>
        <end position="472"/>
    </location>
</feature>
<dbReference type="EMBL" id="CAMGYJ010000007">
    <property type="protein sequence ID" value="CAI0443554.1"/>
    <property type="molecule type" value="Genomic_DNA"/>
</dbReference>
<evidence type="ECO:0000256" key="10">
    <source>
        <dbReference type="SAM" id="SignalP"/>
    </source>
</evidence>
<dbReference type="Proteomes" id="UP001154282">
    <property type="component" value="Unassembled WGS sequence"/>
</dbReference>
<keyword evidence="5" id="KW-0326">Glycosidase</keyword>
<feature type="transmembrane region" description="Helical" evidence="9">
    <location>
        <begin position="416"/>
        <end position="438"/>
    </location>
</feature>
<keyword evidence="9" id="KW-0472">Membrane</keyword>
<dbReference type="InterPro" id="IPR017853">
    <property type="entry name" value="GH"/>
</dbReference>
<evidence type="ECO:0000256" key="2">
    <source>
        <dbReference type="ARBA" id="ARBA00008773"/>
    </source>
</evidence>
<keyword evidence="9" id="KW-0812">Transmembrane</keyword>
<keyword evidence="12" id="KW-1185">Reference proteome</keyword>
<evidence type="ECO:0000256" key="9">
    <source>
        <dbReference type="SAM" id="Phobius"/>
    </source>
</evidence>
<protein>
    <recommendedName>
        <fullName evidence="3">glucan endo-1,3-beta-D-glucosidase</fullName>
        <ecNumber evidence="3">3.2.1.39</ecNumber>
    </recommendedName>
    <alternativeName>
        <fullName evidence="6">(1-&gt;3)-beta-glucan endohydrolase</fullName>
    </alternativeName>
    <alternativeName>
        <fullName evidence="7">Beta-1,3-endoglucanase</fullName>
    </alternativeName>
</protein>
<evidence type="ECO:0000313" key="11">
    <source>
        <dbReference type="EMBL" id="CAI0443554.1"/>
    </source>
</evidence>
<accession>A0AAV0MC27</accession>
<evidence type="ECO:0000256" key="8">
    <source>
        <dbReference type="RuleBase" id="RU004335"/>
    </source>
</evidence>
<feature type="transmembrane region" description="Helical" evidence="9">
    <location>
        <begin position="450"/>
        <end position="468"/>
    </location>
</feature>
<proteinExistence type="inferred from homology"/>
<sequence>MITQISLLLLLSLSSTGATNSSTAAIGAAYTCTLTSPPSSSTGGNPSAIVASAGLPHPNPNVIRAVSFTTASLLLSIPNGLLAPLASNRTLAVLWLRPHVLPFFPRCKIAIISISVGESDRVSQLPLPIPAFRNILIALRGIGIRLITVSTAAFPPSPAAFEEPIGEELIRPLLLQFLEETNSTLLEILDLNNKFRLGWALFLKGANGDDFATGVQHMDAVPTLSAAPGRGNIPWVVGETGWPISDADIAAYSGANPGKYAEWYLKSLVAHLILAHGTPLGREGLAEDYIYKLVEGDPEEDNWGLIYPHDTHSSSASSACSTFTFTFLLVIVFTLLVPLRKASLFDNVTFPPVILAGMLYGLARQVAAKVRKHRVLFSLATMLTAIIWLFLAQHFLGLFTLVTIFFPHFRVESSPAAFNVILSFALMFLLMTVVFLMVLEKVVAIKPRPLQTICLIAVAALLTLWYFGHLPL</sequence>
<dbReference type="Gene3D" id="3.20.20.80">
    <property type="entry name" value="Glycosidases"/>
    <property type="match status" value="1"/>
</dbReference>
<evidence type="ECO:0000256" key="5">
    <source>
        <dbReference type="ARBA" id="ARBA00023295"/>
    </source>
</evidence>
<feature type="transmembrane region" description="Helical" evidence="9">
    <location>
        <begin position="319"/>
        <end position="338"/>
    </location>
</feature>
<evidence type="ECO:0000256" key="7">
    <source>
        <dbReference type="ARBA" id="ARBA00033417"/>
    </source>
</evidence>
<dbReference type="GO" id="GO:0042973">
    <property type="term" value="F:glucan endo-1,3-beta-D-glucosidase activity"/>
    <property type="evidence" value="ECO:0007669"/>
    <property type="project" value="UniProtKB-EC"/>
</dbReference>
<comment type="catalytic activity">
    <reaction evidence="1">
        <text>Hydrolysis of (1-&gt;3)-beta-D-glucosidic linkages in (1-&gt;3)-beta-D-glucans.</text>
        <dbReference type="EC" id="3.2.1.39"/>
    </reaction>
</comment>
<dbReference type="InterPro" id="IPR044965">
    <property type="entry name" value="Glyco_hydro_17_plant"/>
</dbReference>
<evidence type="ECO:0000256" key="4">
    <source>
        <dbReference type="ARBA" id="ARBA00022801"/>
    </source>
</evidence>
<keyword evidence="4" id="KW-0378">Hydrolase</keyword>